<keyword evidence="2 7" id="KW-0813">Transport</keyword>
<evidence type="ECO:0000256" key="3">
    <source>
        <dbReference type="ARBA" id="ARBA00022475"/>
    </source>
</evidence>
<dbReference type="PROSITE" id="PS50928">
    <property type="entry name" value="ABC_TM1"/>
    <property type="match status" value="1"/>
</dbReference>
<dbReference type="InterPro" id="IPR025966">
    <property type="entry name" value="OppC_N"/>
</dbReference>
<dbReference type="EMBL" id="FNTC01000002">
    <property type="protein sequence ID" value="SEC09849.1"/>
    <property type="molecule type" value="Genomic_DNA"/>
</dbReference>
<reference evidence="10" key="1">
    <citation type="submission" date="2016-10" db="EMBL/GenBank/DDBJ databases">
        <authorList>
            <person name="Varghese N."/>
            <person name="Submissions S."/>
        </authorList>
    </citation>
    <scope>NUCLEOTIDE SEQUENCE [LARGE SCALE GENOMIC DNA]</scope>
    <source>
        <strain evidence="10">BS3660</strain>
    </source>
</reference>
<dbReference type="Pfam" id="PF00528">
    <property type="entry name" value="BPD_transp_1"/>
    <property type="match status" value="1"/>
</dbReference>
<dbReference type="InterPro" id="IPR050366">
    <property type="entry name" value="BP-dependent_transpt_permease"/>
</dbReference>
<dbReference type="PANTHER" id="PTHR43386:SF1">
    <property type="entry name" value="D,D-DIPEPTIDE TRANSPORT SYSTEM PERMEASE PROTEIN DDPC-RELATED"/>
    <property type="match status" value="1"/>
</dbReference>
<keyword evidence="4 7" id="KW-0812">Transmembrane</keyword>
<dbReference type="SUPFAM" id="SSF161098">
    <property type="entry name" value="MetI-like"/>
    <property type="match status" value="1"/>
</dbReference>
<dbReference type="CDD" id="cd06261">
    <property type="entry name" value="TM_PBP2"/>
    <property type="match status" value="1"/>
</dbReference>
<dbReference type="Proteomes" id="UP000198542">
    <property type="component" value="Unassembled WGS sequence"/>
</dbReference>
<evidence type="ECO:0000256" key="5">
    <source>
        <dbReference type="ARBA" id="ARBA00022989"/>
    </source>
</evidence>
<sequence>MSIQDVSLSMPSRAPSWRIKALAFASDNKLFVFGALLLLLIILAAVFAPWLAPYEPNKIVFSQKLLAPNWVHWMGTDEFGRDILSRVLYGARTSLIIGVSVTLIAMLIGIPIGLVSGYFGGRVDTLLMRFSDVFLAFPPLLLPIAITAALGSGLANAMLALAVSWFPWYARIMRGAVVRVRSETYIHAARSMGVSHGRILLRHVLPNATTPVIVQGSMDFGYTILAAASLSFIGLGAKPPMIEWGLMASASRSQLLENPWTVLFPGVAIFVLVLAVNLVGDGLRDVLDPKKGTR</sequence>
<evidence type="ECO:0000313" key="10">
    <source>
        <dbReference type="Proteomes" id="UP000198542"/>
    </source>
</evidence>
<name>A0A231GPD5_PSEJE</name>
<comment type="similarity">
    <text evidence="7">Belongs to the binding-protein-dependent transport system permease family.</text>
</comment>
<accession>A0A231GPD5</accession>
<dbReference type="PANTHER" id="PTHR43386">
    <property type="entry name" value="OLIGOPEPTIDE TRANSPORT SYSTEM PERMEASE PROTEIN APPC"/>
    <property type="match status" value="1"/>
</dbReference>
<feature type="transmembrane region" description="Helical" evidence="7">
    <location>
        <begin position="95"/>
        <end position="120"/>
    </location>
</feature>
<feature type="transmembrane region" description="Helical" evidence="7">
    <location>
        <begin position="262"/>
        <end position="280"/>
    </location>
</feature>
<dbReference type="GO" id="GO:0005886">
    <property type="term" value="C:plasma membrane"/>
    <property type="evidence" value="ECO:0007669"/>
    <property type="project" value="UniProtKB-SubCell"/>
</dbReference>
<evidence type="ECO:0000256" key="1">
    <source>
        <dbReference type="ARBA" id="ARBA00004651"/>
    </source>
</evidence>
<dbReference type="GO" id="GO:0055085">
    <property type="term" value="P:transmembrane transport"/>
    <property type="evidence" value="ECO:0007669"/>
    <property type="project" value="InterPro"/>
</dbReference>
<organism evidence="9 10">
    <name type="scientific">Pseudomonas jessenii</name>
    <dbReference type="NCBI Taxonomy" id="77298"/>
    <lineage>
        <taxon>Bacteria</taxon>
        <taxon>Pseudomonadati</taxon>
        <taxon>Pseudomonadota</taxon>
        <taxon>Gammaproteobacteria</taxon>
        <taxon>Pseudomonadales</taxon>
        <taxon>Pseudomonadaceae</taxon>
        <taxon>Pseudomonas</taxon>
    </lineage>
</organism>
<evidence type="ECO:0000256" key="2">
    <source>
        <dbReference type="ARBA" id="ARBA00022448"/>
    </source>
</evidence>
<evidence type="ECO:0000256" key="6">
    <source>
        <dbReference type="ARBA" id="ARBA00023136"/>
    </source>
</evidence>
<dbReference type="RefSeq" id="WP_090454458.1">
    <property type="nucleotide sequence ID" value="NZ_FNTC01000002.1"/>
</dbReference>
<keyword evidence="3" id="KW-1003">Cell membrane</keyword>
<keyword evidence="6 7" id="KW-0472">Membrane</keyword>
<keyword evidence="5 7" id="KW-1133">Transmembrane helix</keyword>
<evidence type="ECO:0000256" key="7">
    <source>
        <dbReference type="RuleBase" id="RU363032"/>
    </source>
</evidence>
<dbReference type="InterPro" id="IPR000515">
    <property type="entry name" value="MetI-like"/>
</dbReference>
<keyword evidence="10" id="KW-1185">Reference proteome</keyword>
<feature type="transmembrane region" description="Helical" evidence="7">
    <location>
        <begin position="140"/>
        <end position="166"/>
    </location>
</feature>
<evidence type="ECO:0000259" key="8">
    <source>
        <dbReference type="PROSITE" id="PS50928"/>
    </source>
</evidence>
<evidence type="ECO:0000313" key="9">
    <source>
        <dbReference type="EMBL" id="SEC09849.1"/>
    </source>
</evidence>
<proteinExistence type="inferred from homology"/>
<feature type="transmembrane region" description="Helical" evidence="7">
    <location>
        <begin position="220"/>
        <end position="242"/>
    </location>
</feature>
<evidence type="ECO:0000256" key="4">
    <source>
        <dbReference type="ARBA" id="ARBA00022692"/>
    </source>
</evidence>
<dbReference type="AlphaFoldDB" id="A0A231GPD5"/>
<dbReference type="Gene3D" id="1.10.3720.10">
    <property type="entry name" value="MetI-like"/>
    <property type="match status" value="1"/>
</dbReference>
<dbReference type="InterPro" id="IPR035906">
    <property type="entry name" value="MetI-like_sf"/>
</dbReference>
<protein>
    <submittedName>
        <fullName evidence="9">Peptide/nickel transport system permease protein</fullName>
    </submittedName>
</protein>
<gene>
    <name evidence="9" type="ORF">SAMN04490187_3159</name>
</gene>
<dbReference type="Pfam" id="PF12911">
    <property type="entry name" value="OppC_N"/>
    <property type="match status" value="1"/>
</dbReference>
<comment type="subcellular location">
    <subcellularLocation>
        <location evidence="1 7">Cell membrane</location>
        <topology evidence="1 7">Multi-pass membrane protein</topology>
    </subcellularLocation>
</comment>
<feature type="domain" description="ABC transmembrane type-1" evidence="8">
    <location>
        <begin position="91"/>
        <end position="280"/>
    </location>
</feature>
<feature type="transmembrane region" description="Helical" evidence="7">
    <location>
        <begin position="30"/>
        <end position="52"/>
    </location>
</feature>